<feature type="compositionally biased region" description="Basic and acidic residues" evidence="1">
    <location>
        <begin position="241"/>
        <end position="253"/>
    </location>
</feature>
<dbReference type="Proteomes" id="UP000265520">
    <property type="component" value="Unassembled WGS sequence"/>
</dbReference>
<feature type="region of interest" description="Disordered" evidence="1">
    <location>
        <begin position="241"/>
        <end position="262"/>
    </location>
</feature>
<feature type="region of interest" description="Disordered" evidence="1">
    <location>
        <begin position="20"/>
        <end position="67"/>
    </location>
</feature>
<feature type="compositionally biased region" description="Basic and acidic residues" evidence="1">
    <location>
        <begin position="45"/>
        <end position="58"/>
    </location>
</feature>
<dbReference type="InterPro" id="IPR010561">
    <property type="entry name" value="LIN-9/ALY1"/>
</dbReference>
<feature type="compositionally biased region" description="Basic and acidic residues" evidence="1">
    <location>
        <begin position="24"/>
        <end position="35"/>
    </location>
</feature>
<proteinExistence type="predicted"/>
<dbReference type="GO" id="GO:0006357">
    <property type="term" value="P:regulation of transcription by RNA polymerase II"/>
    <property type="evidence" value="ECO:0007669"/>
    <property type="project" value="TreeGrafter"/>
</dbReference>
<evidence type="ECO:0000256" key="1">
    <source>
        <dbReference type="SAM" id="MobiDB-lite"/>
    </source>
</evidence>
<dbReference type="PANTHER" id="PTHR21689:SF2">
    <property type="entry name" value="PROTEIN LIN-9 HOMOLOG"/>
    <property type="match status" value="1"/>
</dbReference>
<protein>
    <submittedName>
        <fullName evidence="2">Protein always early 3-like</fullName>
    </submittedName>
</protein>
<name>A0A392M143_9FABA</name>
<dbReference type="GO" id="GO:0051726">
    <property type="term" value="P:regulation of cell cycle"/>
    <property type="evidence" value="ECO:0007669"/>
    <property type="project" value="TreeGrafter"/>
</dbReference>
<evidence type="ECO:0000313" key="2">
    <source>
        <dbReference type="EMBL" id="MCH81057.1"/>
    </source>
</evidence>
<sequence>GTASVVGLIAMMTDHYSILCGSDSGKESNKDTEVRKKSKKRPRGKPNDNKVVDEHFSDHSQPQSVASDDGCLSLLKNRHSGIRPHAVRKRTPRVPISYSIGKDNGGKFFSSARQDSKQMVDTNDVTHKIALALAEASQRGGSSKKIGSPNKKNMPSPKLKIGKKHVKPEIVRAKFGNTDMDEGSSELSLGSIEGDNGDYSRKLIHRSSRENTGRGKNQEKGIKRYKKNLEPEENINKHLNDIKEASSETDDGKNQSSFKSNFDTDFAKSVKSSYKGPRKKNEGSAFDALKTLADLSLMMPATNPDTGKASMLMQAVYQEYN</sequence>
<dbReference type="GO" id="GO:0017053">
    <property type="term" value="C:transcription repressor complex"/>
    <property type="evidence" value="ECO:0007669"/>
    <property type="project" value="InterPro"/>
</dbReference>
<dbReference type="GO" id="GO:0006351">
    <property type="term" value="P:DNA-templated transcription"/>
    <property type="evidence" value="ECO:0007669"/>
    <property type="project" value="InterPro"/>
</dbReference>
<feature type="non-terminal residue" evidence="2">
    <location>
        <position position="1"/>
    </location>
</feature>
<dbReference type="EMBL" id="LXQA010001823">
    <property type="protein sequence ID" value="MCH81057.1"/>
    <property type="molecule type" value="Genomic_DNA"/>
</dbReference>
<evidence type="ECO:0000313" key="3">
    <source>
        <dbReference type="Proteomes" id="UP000265520"/>
    </source>
</evidence>
<organism evidence="2 3">
    <name type="scientific">Trifolium medium</name>
    <dbReference type="NCBI Taxonomy" id="97028"/>
    <lineage>
        <taxon>Eukaryota</taxon>
        <taxon>Viridiplantae</taxon>
        <taxon>Streptophyta</taxon>
        <taxon>Embryophyta</taxon>
        <taxon>Tracheophyta</taxon>
        <taxon>Spermatophyta</taxon>
        <taxon>Magnoliopsida</taxon>
        <taxon>eudicotyledons</taxon>
        <taxon>Gunneridae</taxon>
        <taxon>Pentapetalae</taxon>
        <taxon>rosids</taxon>
        <taxon>fabids</taxon>
        <taxon>Fabales</taxon>
        <taxon>Fabaceae</taxon>
        <taxon>Papilionoideae</taxon>
        <taxon>50 kb inversion clade</taxon>
        <taxon>NPAAA clade</taxon>
        <taxon>Hologalegina</taxon>
        <taxon>IRL clade</taxon>
        <taxon>Trifolieae</taxon>
        <taxon>Trifolium</taxon>
    </lineage>
</organism>
<dbReference type="AlphaFoldDB" id="A0A392M143"/>
<dbReference type="GO" id="GO:0005654">
    <property type="term" value="C:nucleoplasm"/>
    <property type="evidence" value="ECO:0007669"/>
    <property type="project" value="TreeGrafter"/>
</dbReference>
<dbReference type="PANTHER" id="PTHR21689">
    <property type="entry name" value="LIN-9"/>
    <property type="match status" value="1"/>
</dbReference>
<feature type="region of interest" description="Disordered" evidence="1">
    <location>
        <begin position="136"/>
        <end position="160"/>
    </location>
</feature>
<comment type="caution">
    <text evidence="2">The sequence shown here is derived from an EMBL/GenBank/DDBJ whole genome shotgun (WGS) entry which is preliminary data.</text>
</comment>
<accession>A0A392M143</accession>
<dbReference type="GO" id="GO:0003677">
    <property type="term" value="F:DNA binding"/>
    <property type="evidence" value="ECO:0007669"/>
    <property type="project" value="TreeGrafter"/>
</dbReference>
<gene>
    <name evidence="2" type="ORF">A2U01_0001835</name>
</gene>
<keyword evidence="3" id="KW-1185">Reference proteome</keyword>
<reference evidence="2 3" key="1">
    <citation type="journal article" date="2018" name="Front. Plant Sci.">
        <title>Red Clover (Trifolium pratense) and Zigzag Clover (T. medium) - A Picture of Genomic Similarities and Differences.</title>
        <authorList>
            <person name="Dluhosova J."/>
            <person name="Istvanek J."/>
            <person name="Nedelnik J."/>
            <person name="Repkova J."/>
        </authorList>
    </citation>
    <scope>NUCLEOTIDE SEQUENCE [LARGE SCALE GENOMIC DNA]</scope>
    <source>
        <strain evidence="3">cv. 10/8</strain>
        <tissue evidence="2">Leaf</tissue>
    </source>
</reference>